<dbReference type="InterPro" id="IPR027417">
    <property type="entry name" value="P-loop_NTPase"/>
</dbReference>
<proteinExistence type="inferred from homology"/>
<organism evidence="12 13">
    <name type="scientific">Candidatus Abzuiibacterium crystallinum</name>
    <dbReference type="NCBI Taxonomy" id="1974748"/>
    <lineage>
        <taxon>Bacteria</taxon>
        <taxon>Pseudomonadati</taxon>
        <taxon>Candidatus Omnitrophota</taxon>
        <taxon>Candidatus Abzuiibacterium</taxon>
    </lineage>
</organism>
<feature type="domain" description="DNA polymerase III delta N-terminal" evidence="10">
    <location>
        <begin position="14"/>
        <end position="116"/>
    </location>
</feature>
<dbReference type="Gene3D" id="1.10.8.60">
    <property type="match status" value="1"/>
</dbReference>
<gene>
    <name evidence="12" type="primary">holA</name>
    <name evidence="12" type="ORF">COV74_10135</name>
</gene>
<dbReference type="InterPro" id="IPR010372">
    <property type="entry name" value="DNA_pol3_delta_N"/>
</dbReference>
<evidence type="ECO:0000256" key="7">
    <source>
        <dbReference type="ARBA" id="ARBA00034754"/>
    </source>
</evidence>
<dbReference type="GO" id="GO:0003887">
    <property type="term" value="F:DNA-directed DNA polymerase activity"/>
    <property type="evidence" value="ECO:0007669"/>
    <property type="project" value="UniProtKB-KW"/>
</dbReference>
<dbReference type="AlphaFoldDB" id="A0A2H0LL63"/>
<keyword evidence="6" id="KW-0239">DNA-directed DNA polymerase</keyword>
<dbReference type="SUPFAM" id="SSF48019">
    <property type="entry name" value="post-AAA+ oligomerization domain-like"/>
    <property type="match status" value="1"/>
</dbReference>
<name>A0A2H0LL63_9BACT</name>
<reference evidence="12 13" key="1">
    <citation type="submission" date="2017-09" db="EMBL/GenBank/DDBJ databases">
        <title>Depth-based differentiation of microbial function through sediment-hosted aquifers and enrichment of novel symbionts in the deep terrestrial subsurface.</title>
        <authorList>
            <person name="Probst A.J."/>
            <person name="Ladd B."/>
            <person name="Jarett J.K."/>
            <person name="Geller-Mcgrath D.E."/>
            <person name="Sieber C.M."/>
            <person name="Emerson J.B."/>
            <person name="Anantharaman K."/>
            <person name="Thomas B.C."/>
            <person name="Malmstrom R."/>
            <person name="Stieglmeier M."/>
            <person name="Klingl A."/>
            <person name="Woyke T."/>
            <person name="Ryan C.M."/>
            <person name="Banfield J.F."/>
        </authorList>
    </citation>
    <scope>NUCLEOTIDE SEQUENCE [LARGE SCALE GENOMIC DNA]</scope>
    <source>
        <strain evidence="12">CG11_big_fil_rev_8_21_14_0_20_45_26</strain>
    </source>
</reference>
<feature type="domain" description="DNA polymerase III delta subunit-like C-terminal" evidence="11">
    <location>
        <begin position="199"/>
        <end position="314"/>
    </location>
</feature>
<dbReference type="PANTHER" id="PTHR34388:SF1">
    <property type="entry name" value="DNA POLYMERASE III SUBUNIT DELTA"/>
    <property type="match status" value="1"/>
</dbReference>
<dbReference type="InterPro" id="IPR008921">
    <property type="entry name" value="DNA_pol3_clamp-load_cplx_C"/>
</dbReference>
<comment type="catalytic activity">
    <reaction evidence="8">
        <text>DNA(n) + a 2'-deoxyribonucleoside 5'-triphosphate = DNA(n+1) + diphosphate</text>
        <dbReference type="Rhea" id="RHEA:22508"/>
        <dbReference type="Rhea" id="RHEA-COMP:17339"/>
        <dbReference type="Rhea" id="RHEA-COMP:17340"/>
        <dbReference type="ChEBI" id="CHEBI:33019"/>
        <dbReference type="ChEBI" id="CHEBI:61560"/>
        <dbReference type="ChEBI" id="CHEBI:173112"/>
        <dbReference type="EC" id="2.7.7.7"/>
    </reaction>
</comment>
<dbReference type="Pfam" id="PF06144">
    <property type="entry name" value="DNA_pol3_delta"/>
    <property type="match status" value="1"/>
</dbReference>
<evidence type="ECO:0000259" key="10">
    <source>
        <dbReference type="Pfam" id="PF06144"/>
    </source>
</evidence>
<comment type="caution">
    <text evidence="12">The sequence shown here is derived from an EMBL/GenBank/DDBJ whole genome shotgun (WGS) entry which is preliminary data.</text>
</comment>
<evidence type="ECO:0000256" key="1">
    <source>
        <dbReference type="ARBA" id="ARBA00012417"/>
    </source>
</evidence>
<protein>
    <recommendedName>
        <fullName evidence="2">DNA polymerase III subunit delta</fullName>
        <ecNumber evidence="1">2.7.7.7</ecNumber>
    </recommendedName>
</protein>
<evidence type="ECO:0000256" key="5">
    <source>
        <dbReference type="ARBA" id="ARBA00022705"/>
    </source>
</evidence>
<keyword evidence="4" id="KW-0548">Nucleotidyltransferase</keyword>
<keyword evidence="5" id="KW-0235">DNA replication</keyword>
<dbReference type="SUPFAM" id="SSF52540">
    <property type="entry name" value="P-loop containing nucleoside triphosphate hydrolases"/>
    <property type="match status" value="1"/>
</dbReference>
<dbReference type="InterPro" id="IPR048466">
    <property type="entry name" value="DNA_pol3_delta-like_C"/>
</dbReference>
<evidence type="ECO:0000256" key="8">
    <source>
        <dbReference type="ARBA" id="ARBA00049244"/>
    </source>
</evidence>
<dbReference type="GO" id="GO:0003677">
    <property type="term" value="F:DNA binding"/>
    <property type="evidence" value="ECO:0007669"/>
    <property type="project" value="InterPro"/>
</dbReference>
<dbReference type="Gene3D" id="3.40.50.300">
    <property type="entry name" value="P-loop containing nucleotide triphosphate hydrolases"/>
    <property type="match status" value="1"/>
</dbReference>
<evidence type="ECO:0000259" key="11">
    <source>
        <dbReference type="Pfam" id="PF21694"/>
    </source>
</evidence>
<evidence type="ECO:0000256" key="3">
    <source>
        <dbReference type="ARBA" id="ARBA00022679"/>
    </source>
</evidence>
<keyword evidence="9" id="KW-0175">Coiled coil</keyword>
<dbReference type="NCBIfam" id="TIGR01128">
    <property type="entry name" value="holA"/>
    <property type="match status" value="1"/>
</dbReference>
<dbReference type="EMBL" id="PCVY01000075">
    <property type="protein sequence ID" value="PIQ85141.1"/>
    <property type="molecule type" value="Genomic_DNA"/>
</dbReference>
<dbReference type="Gene3D" id="1.20.272.10">
    <property type="match status" value="1"/>
</dbReference>
<dbReference type="PANTHER" id="PTHR34388">
    <property type="entry name" value="DNA POLYMERASE III SUBUNIT DELTA"/>
    <property type="match status" value="1"/>
</dbReference>
<feature type="coiled-coil region" evidence="9">
    <location>
        <begin position="125"/>
        <end position="156"/>
    </location>
</feature>
<accession>A0A2H0LL63</accession>
<dbReference type="GO" id="GO:0009360">
    <property type="term" value="C:DNA polymerase III complex"/>
    <property type="evidence" value="ECO:0007669"/>
    <property type="project" value="InterPro"/>
</dbReference>
<dbReference type="Proteomes" id="UP000230859">
    <property type="component" value="Unassembled WGS sequence"/>
</dbReference>
<dbReference type="InterPro" id="IPR005790">
    <property type="entry name" value="DNA_polIII_delta"/>
</dbReference>
<sequence>MSNRSPLFFLLVGDPFLRQRKIEFLIKKLIPSEKHLYEILKIDLKETSLDSLIGQARSFSMMAEKQIFLVREPKELKKDDCERLEAYMKKPADWSYLLFEADQLDERHGLQALMKKYGEKIVCDMNDKRRDLDLLHQKIKQENRQMTREAWQLLEERTGGHLTLMDACIEKLLIYVSEKDVIDAPAVLQLSDKLLAYDTFDLTNAIAEKNPKKALEVFEYLYQLEGSGIGVIGLINWQLKRLWQAKVIAKEKGERAVGQNLRISPYRLSGFLRQMASFQLTELEHAFDELFDLDWKLKTGTLNGRIALEAFIVSLASPRQRTPALSV</sequence>
<evidence type="ECO:0000313" key="13">
    <source>
        <dbReference type="Proteomes" id="UP000230859"/>
    </source>
</evidence>
<comment type="similarity">
    <text evidence="7">Belongs to the DNA polymerase HolA subunit family.</text>
</comment>
<evidence type="ECO:0000256" key="2">
    <source>
        <dbReference type="ARBA" id="ARBA00017703"/>
    </source>
</evidence>
<evidence type="ECO:0000313" key="12">
    <source>
        <dbReference type="EMBL" id="PIQ85141.1"/>
    </source>
</evidence>
<evidence type="ECO:0000256" key="4">
    <source>
        <dbReference type="ARBA" id="ARBA00022695"/>
    </source>
</evidence>
<keyword evidence="3" id="KW-0808">Transferase</keyword>
<evidence type="ECO:0000256" key="6">
    <source>
        <dbReference type="ARBA" id="ARBA00022932"/>
    </source>
</evidence>
<dbReference type="EC" id="2.7.7.7" evidence="1"/>
<evidence type="ECO:0000256" key="9">
    <source>
        <dbReference type="SAM" id="Coils"/>
    </source>
</evidence>
<dbReference type="Pfam" id="PF21694">
    <property type="entry name" value="DNA_pol3_delta_C"/>
    <property type="match status" value="1"/>
</dbReference>
<dbReference type="GO" id="GO:0006261">
    <property type="term" value="P:DNA-templated DNA replication"/>
    <property type="evidence" value="ECO:0007669"/>
    <property type="project" value="TreeGrafter"/>
</dbReference>